<sequence>MRPRLLPGGHHLDGVHVLRGHTDVVRLRAAFETGRRVVIVGAGFLGMEVAASARRLGLDVTVVDPLAQPMMRQLGPEIGAAIADLHRAHGVDLRTGVGVREIRGEDDRVTGVALSDGAVVPADCVLVSIGAEPNVDWLGGSGLPLGDGVECDEFCRAAPGVYAAGDVASWIHPGYGRRMRLEHRMNATEQGTAAALNLLHGDERPFSPLPYFWTDQYEVKIQAHGVLPEGGEVTFEKGSPGDERFVAVYRVDGRVTGVLGWNAPALILPYRKQMLEALAAR</sequence>
<evidence type="ECO:0000256" key="3">
    <source>
        <dbReference type="ARBA" id="ARBA00022827"/>
    </source>
</evidence>
<protein>
    <submittedName>
        <fullName evidence="7">NADPH-dependent 2,4-dienoyl-CoA reductase/sulfur reductase-like enzyme</fullName>
    </submittedName>
</protein>
<dbReference type="PRINTS" id="PR00411">
    <property type="entry name" value="PNDRDTASEI"/>
</dbReference>
<dbReference type="InterPro" id="IPR023753">
    <property type="entry name" value="FAD/NAD-binding_dom"/>
</dbReference>
<dbReference type="InterPro" id="IPR036188">
    <property type="entry name" value="FAD/NAD-bd_sf"/>
</dbReference>
<dbReference type="AlphaFoldDB" id="A0A7W3N0N5"/>
<evidence type="ECO:0000256" key="2">
    <source>
        <dbReference type="ARBA" id="ARBA00022630"/>
    </source>
</evidence>
<dbReference type="InterPro" id="IPR028202">
    <property type="entry name" value="Reductase_C"/>
</dbReference>
<proteinExistence type="predicted"/>
<reference evidence="7 8" key="1">
    <citation type="submission" date="2020-08" db="EMBL/GenBank/DDBJ databases">
        <title>Sequencing the genomes of 1000 actinobacteria strains.</title>
        <authorList>
            <person name="Klenk H.-P."/>
        </authorList>
    </citation>
    <scope>NUCLEOTIDE SEQUENCE [LARGE SCALE GENOMIC DNA]</scope>
    <source>
        <strain evidence="7 8">DSM 45823</strain>
    </source>
</reference>
<dbReference type="GO" id="GO:0005737">
    <property type="term" value="C:cytoplasm"/>
    <property type="evidence" value="ECO:0007669"/>
    <property type="project" value="TreeGrafter"/>
</dbReference>
<dbReference type="PANTHER" id="PTHR43557">
    <property type="entry name" value="APOPTOSIS-INDUCING FACTOR 1"/>
    <property type="match status" value="1"/>
</dbReference>
<evidence type="ECO:0000313" key="7">
    <source>
        <dbReference type="EMBL" id="MBA9005373.1"/>
    </source>
</evidence>
<evidence type="ECO:0000313" key="8">
    <source>
        <dbReference type="Proteomes" id="UP000539313"/>
    </source>
</evidence>
<dbReference type="EMBL" id="JACJII010000001">
    <property type="protein sequence ID" value="MBA9005373.1"/>
    <property type="molecule type" value="Genomic_DNA"/>
</dbReference>
<keyword evidence="4" id="KW-0560">Oxidoreductase</keyword>
<dbReference type="PRINTS" id="PR00368">
    <property type="entry name" value="FADPNR"/>
</dbReference>
<dbReference type="Gene3D" id="3.50.50.60">
    <property type="entry name" value="FAD/NAD(P)-binding domain"/>
    <property type="match status" value="2"/>
</dbReference>
<dbReference type="SUPFAM" id="SSF55424">
    <property type="entry name" value="FAD/NAD-linked reductases, dimerisation (C-terminal) domain"/>
    <property type="match status" value="1"/>
</dbReference>
<evidence type="ECO:0000256" key="1">
    <source>
        <dbReference type="ARBA" id="ARBA00001974"/>
    </source>
</evidence>
<dbReference type="InterPro" id="IPR016156">
    <property type="entry name" value="FAD/NAD-linked_Rdtase_dimer_sf"/>
</dbReference>
<keyword evidence="2" id="KW-0285">Flavoprotein</keyword>
<feature type="domain" description="FAD/NAD(P)-binding" evidence="5">
    <location>
        <begin position="13"/>
        <end position="191"/>
    </location>
</feature>
<dbReference type="Proteomes" id="UP000539313">
    <property type="component" value="Unassembled WGS sequence"/>
</dbReference>
<dbReference type="Pfam" id="PF07992">
    <property type="entry name" value="Pyr_redox_2"/>
    <property type="match status" value="1"/>
</dbReference>
<evidence type="ECO:0000259" key="5">
    <source>
        <dbReference type="Pfam" id="PF07992"/>
    </source>
</evidence>
<dbReference type="Gene3D" id="3.30.390.30">
    <property type="match status" value="1"/>
</dbReference>
<feature type="domain" description="Reductase C-terminal" evidence="6">
    <location>
        <begin position="211"/>
        <end position="273"/>
    </location>
</feature>
<accession>A0A7W3N0N5</accession>
<evidence type="ECO:0000256" key="4">
    <source>
        <dbReference type="ARBA" id="ARBA00023002"/>
    </source>
</evidence>
<comment type="cofactor">
    <cofactor evidence="1">
        <name>FAD</name>
        <dbReference type="ChEBI" id="CHEBI:57692"/>
    </cofactor>
</comment>
<name>A0A7W3N0N5_9ACTN</name>
<dbReference type="SUPFAM" id="SSF51905">
    <property type="entry name" value="FAD/NAD(P)-binding domain"/>
    <property type="match status" value="1"/>
</dbReference>
<keyword evidence="8" id="KW-1185">Reference proteome</keyword>
<dbReference type="GO" id="GO:0016651">
    <property type="term" value="F:oxidoreductase activity, acting on NAD(P)H"/>
    <property type="evidence" value="ECO:0007669"/>
    <property type="project" value="TreeGrafter"/>
</dbReference>
<evidence type="ECO:0000259" key="6">
    <source>
        <dbReference type="Pfam" id="PF14759"/>
    </source>
</evidence>
<organism evidence="7 8">
    <name type="scientific">Thermomonospora cellulosilytica</name>
    <dbReference type="NCBI Taxonomy" id="1411118"/>
    <lineage>
        <taxon>Bacteria</taxon>
        <taxon>Bacillati</taxon>
        <taxon>Actinomycetota</taxon>
        <taxon>Actinomycetes</taxon>
        <taxon>Streptosporangiales</taxon>
        <taxon>Thermomonosporaceae</taxon>
        <taxon>Thermomonospora</taxon>
    </lineage>
</organism>
<dbReference type="InterPro" id="IPR050446">
    <property type="entry name" value="FAD-oxidoreductase/Apoptosis"/>
</dbReference>
<dbReference type="PANTHER" id="PTHR43557:SF2">
    <property type="entry name" value="RIESKE DOMAIN-CONTAINING PROTEIN-RELATED"/>
    <property type="match status" value="1"/>
</dbReference>
<keyword evidence="3" id="KW-0274">FAD</keyword>
<dbReference type="Pfam" id="PF14759">
    <property type="entry name" value="Reductase_C"/>
    <property type="match status" value="1"/>
</dbReference>
<comment type="caution">
    <text evidence="7">The sequence shown here is derived from an EMBL/GenBank/DDBJ whole genome shotgun (WGS) entry which is preliminary data.</text>
</comment>
<gene>
    <name evidence="7" type="ORF">HNR21_004255</name>
</gene>